<dbReference type="eggNOG" id="ENOG50332HX">
    <property type="taxonomic scope" value="Bacteria"/>
</dbReference>
<organism evidence="1 2">
    <name type="scientific">Selenomonas flueggei ATCC 43531</name>
    <dbReference type="NCBI Taxonomy" id="638302"/>
    <lineage>
        <taxon>Bacteria</taxon>
        <taxon>Bacillati</taxon>
        <taxon>Bacillota</taxon>
        <taxon>Negativicutes</taxon>
        <taxon>Selenomonadales</taxon>
        <taxon>Selenomonadaceae</taxon>
        <taxon>Selenomonas</taxon>
    </lineage>
</organism>
<evidence type="ECO:0008006" key="3">
    <source>
        <dbReference type="Google" id="ProtNLM"/>
    </source>
</evidence>
<dbReference type="RefSeq" id="WP_006690626.1">
    <property type="nucleotide sequence ID" value="NZ_GG694007.1"/>
</dbReference>
<dbReference type="Pfam" id="PF14136">
    <property type="entry name" value="DUF4303"/>
    <property type="match status" value="1"/>
</dbReference>
<protein>
    <recommendedName>
        <fullName evidence="3">DUF4303 domain-containing protein</fullName>
    </recommendedName>
</protein>
<accession>C4V1G8</accession>
<sequence>MNKKDLVAQISAAMEEFLHVHPRERFYALAFDCNTEYAEFLVGMNTEEAFQKTLLEYQEGGESDRTDASAVANLRYNPGDWMYTDIAEAELFDEDELIALYQDNMEKQCADMRRLCEEILADFRQTDTFQNIPKTEDFVSYCIDHDEDPADALARPR</sequence>
<comment type="caution">
    <text evidence="1">The sequence shown here is derived from an EMBL/GenBank/DDBJ whole genome shotgun (WGS) entry which is preliminary data.</text>
</comment>
<dbReference type="AlphaFoldDB" id="C4V1G8"/>
<dbReference type="InterPro" id="IPR025409">
    <property type="entry name" value="DUF4303"/>
</dbReference>
<name>C4V1G8_9FIRM</name>
<reference evidence="1 2" key="1">
    <citation type="submission" date="2009-04" db="EMBL/GenBank/DDBJ databases">
        <authorList>
            <person name="Qin X."/>
            <person name="Bachman B."/>
            <person name="Battles P."/>
            <person name="Bell A."/>
            <person name="Bess C."/>
            <person name="Bickham C."/>
            <person name="Chaboub L."/>
            <person name="Chen D."/>
            <person name="Coyle M."/>
            <person name="Deiros D.R."/>
            <person name="Dinh H."/>
            <person name="Forbes L."/>
            <person name="Fowler G."/>
            <person name="Francisco L."/>
            <person name="Fu Q."/>
            <person name="Gubbala S."/>
            <person name="Hale W."/>
            <person name="Han Y."/>
            <person name="Hemphill L."/>
            <person name="Highlander S.K."/>
            <person name="Hirani K."/>
            <person name="Hogues M."/>
            <person name="Jackson L."/>
            <person name="Jakkamsetti A."/>
            <person name="Javaid M."/>
            <person name="Jiang H."/>
            <person name="Korchina V."/>
            <person name="Kovar C."/>
            <person name="Lara F."/>
            <person name="Lee S."/>
            <person name="Mata R."/>
            <person name="Mathew T."/>
            <person name="Moen C."/>
            <person name="Morales K."/>
            <person name="Munidasa M."/>
            <person name="Nazareth L."/>
            <person name="Ngo R."/>
            <person name="Nguyen L."/>
            <person name="Okwuonu G."/>
            <person name="Ongeri F."/>
            <person name="Patil S."/>
            <person name="Petrosino J."/>
            <person name="Pham C."/>
            <person name="Pham P."/>
            <person name="Pu L.-L."/>
            <person name="Puazo M."/>
            <person name="Raj R."/>
            <person name="Reid J."/>
            <person name="Rouhana J."/>
            <person name="Saada N."/>
            <person name="Shang Y."/>
            <person name="Simmons D."/>
            <person name="Thornton R."/>
            <person name="Warren J."/>
            <person name="Weissenberger G."/>
            <person name="Zhang J."/>
            <person name="Zhang L."/>
            <person name="Zhou C."/>
            <person name="Zhu D."/>
            <person name="Muzny D."/>
            <person name="Worley K."/>
            <person name="Gibbs R."/>
        </authorList>
    </citation>
    <scope>NUCLEOTIDE SEQUENCE [LARGE SCALE GENOMIC DNA]</scope>
    <source>
        <strain evidence="1 2">ATCC 43531</strain>
    </source>
</reference>
<keyword evidence="2" id="KW-1185">Reference proteome</keyword>
<evidence type="ECO:0000313" key="2">
    <source>
        <dbReference type="Proteomes" id="UP000005309"/>
    </source>
</evidence>
<evidence type="ECO:0000313" key="1">
    <source>
        <dbReference type="EMBL" id="EEQ49294.1"/>
    </source>
</evidence>
<dbReference type="STRING" id="638302.HMPREF0908_0362"/>
<proteinExistence type="predicted"/>
<dbReference type="Proteomes" id="UP000005309">
    <property type="component" value="Unassembled WGS sequence"/>
</dbReference>
<dbReference type="HOGENOM" id="CLU_1523379_0_0_9"/>
<gene>
    <name evidence="1" type="ORF">HMPREF0908_0362</name>
</gene>
<dbReference type="EMBL" id="ACLA01000005">
    <property type="protein sequence ID" value="EEQ49294.1"/>
    <property type="molecule type" value="Genomic_DNA"/>
</dbReference>